<accession>A0AAJ2IW78</accession>
<dbReference type="EMBL" id="JARPXR010000015">
    <property type="protein sequence ID" value="MDT2584464.1"/>
    <property type="molecule type" value="Genomic_DNA"/>
</dbReference>
<dbReference type="AlphaFoldDB" id="A0AAJ2IW78"/>
<organism evidence="1 2">
    <name type="scientific">Lactococcus petauri</name>
    <dbReference type="NCBI Taxonomy" id="1940789"/>
    <lineage>
        <taxon>Bacteria</taxon>
        <taxon>Bacillati</taxon>
        <taxon>Bacillota</taxon>
        <taxon>Bacilli</taxon>
        <taxon>Lactobacillales</taxon>
        <taxon>Streptococcaceae</taxon>
        <taxon>Lactococcus</taxon>
    </lineage>
</organism>
<dbReference type="Proteomes" id="UP001262817">
    <property type="component" value="Unassembled WGS sequence"/>
</dbReference>
<comment type="caution">
    <text evidence="1">The sequence shown here is derived from an EMBL/GenBank/DDBJ whole genome shotgun (WGS) entry which is preliminary data.</text>
</comment>
<evidence type="ECO:0000313" key="1">
    <source>
        <dbReference type="EMBL" id="MDT2584464.1"/>
    </source>
</evidence>
<sequence length="179" mass="20864">MSEEPKENMNTNIENELKIIKKSTRLAMPEDDTYIFRLGVALYGFSSINSFMTEILCYIDSGQKSNEVLSNDTSGRILDKFRKSRVLIPKNNREVRNIMLETANKFEKLNTERTDIVHAYPITGSQEQQILHRRKDTKNKYFEVTNEFLDDFIQRLEEVSDGLYAIRKIIKPEFGGLND</sequence>
<name>A0AAJ2IW78_9LACT</name>
<reference evidence="1" key="1">
    <citation type="submission" date="2023-03" db="EMBL/GenBank/DDBJ databases">
        <authorList>
            <person name="Shen W."/>
            <person name="Cai J."/>
        </authorList>
    </citation>
    <scope>NUCLEOTIDE SEQUENCE</scope>
    <source>
        <strain evidence="1">P86-2</strain>
    </source>
</reference>
<gene>
    <name evidence="1" type="ORF">P7D17_10215</name>
</gene>
<protein>
    <submittedName>
        <fullName evidence="1">Uncharacterized protein</fullName>
    </submittedName>
</protein>
<evidence type="ECO:0000313" key="2">
    <source>
        <dbReference type="Proteomes" id="UP001262817"/>
    </source>
</evidence>
<dbReference type="RefSeq" id="WP_200553811.1">
    <property type="nucleotide sequence ID" value="NZ_JAEOAS010000005.1"/>
</dbReference>
<proteinExistence type="predicted"/>